<evidence type="ECO:0000313" key="1">
    <source>
        <dbReference type="EMBL" id="GAA0613868.1"/>
    </source>
</evidence>
<organism evidence="1 2">
    <name type="scientific">Virgibacillus siamensis</name>
    <dbReference type="NCBI Taxonomy" id="480071"/>
    <lineage>
        <taxon>Bacteria</taxon>
        <taxon>Bacillati</taxon>
        <taxon>Bacillota</taxon>
        <taxon>Bacilli</taxon>
        <taxon>Bacillales</taxon>
        <taxon>Bacillaceae</taxon>
        <taxon>Virgibacillus</taxon>
    </lineage>
</organism>
<accession>A0ABN1GL81</accession>
<dbReference type="PANTHER" id="PTHR38433:SF1">
    <property type="entry name" value="DUF1641 DOMAIN-CONTAINING PROTEIN"/>
    <property type="match status" value="1"/>
</dbReference>
<dbReference type="InterPro" id="IPR012440">
    <property type="entry name" value="DUF1641"/>
</dbReference>
<evidence type="ECO:0000313" key="2">
    <source>
        <dbReference type="Proteomes" id="UP001500866"/>
    </source>
</evidence>
<dbReference type="PANTHER" id="PTHR38433">
    <property type="match status" value="1"/>
</dbReference>
<protein>
    <submittedName>
        <fullName evidence="1">DUF1641 domain-containing protein</fullName>
    </submittedName>
</protein>
<dbReference type="Proteomes" id="UP001500866">
    <property type="component" value="Unassembled WGS sequence"/>
</dbReference>
<reference evidence="1 2" key="1">
    <citation type="journal article" date="2019" name="Int. J. Syst. Evol. Microbiol.">
        <title>The Global Catalogue of Microorganisms (GCM) 10K type strain sequencing project: providing services to taxonomists for standard genome sequencing and annotation.</title>
        <authorList>
            <consortium name="The Broad Institute Genomics Platform"/>
            <consortium name="The Broad Institute Genome Sequencing Center for Infectious Disease"/>
            <person name="Wu L."/>
            <person name="Ma J."/>
        </authorList>
    </citation>
    <scope>NUCLEOTIDE SEQUENCE [LARGE SCALE GENOMIC DNA]</scope>
    <source>
        <strain evidence="1 2">JCM 15395</strain>
    </source>
</reference>
<keyword evidence="2" id="KW-1185">Reference proteome</keyword>
<proteinExistence type="predicted"/>
<dbReference type="Pfam" id="PF07849">
    <property type="entry name" value="DUF1641"/>
    <property type="match status" value="1"/>
</dbReference>
<comment type="caution">
    <text evidence="1">The sequence shown here is derived from an EMBL/GenBank/DDBJ whole genome shotgun (WGS) entry which is preliminary data.</text>
</comment>
<sequence length="155" mass="17453">MADPISNVKRMEIPKEKMQHDNLEEILVAVSENKEAILKGIDFLGTLNNNGMLDMGHALVKHKEDALENVMNELNKPQYEKVLENMMQLVFLAGELRVDELKELTGRLNSGIEAAGNSESNDKTSYFDLMKAMKDPEINRSITMLLAFLKGMGKE</sequence>
<name>A0ABN1GL81_9BACI</name>
<dbReference type="RefSeq" id="WP_343815850.1">
    <property type="nucleotide sequence ID" value="NZ_BAAADS010000025.1"/>
</dbReference>
<dbReference type="EMBL" id="BAAADS010000025">
    <property type="protein sequence ID" value="GAA0613868.1"/>
    <property type="molecule type" value="Genomic_DNA"/>
</dbReference>
<gene>
    <name evidence="1" type="ORF">GCM10009001_33880</name>
</gene>